<dbReference type="InterPro" id="IPR029063">
    <property type="entry name" value="SAM-dependent_MTases_sf"/>
</dbReference>
<feature type="non-terminal residue" evidence="4">
    <location>
        <position position="488"/>
    </location>
</feature>
<dbReference type="InterPro" id="IPR002941">
    <property type="entry name" value="DNA_methylase_N4/N6"/>
</dbReference>
<dbReference type="EMBL" id="BARV01001667">
    <property type="protein sequence ID" value="GAH98873.1"/>
    <property type="molecule type" value="Genomic_DNA"/>
</dbReference>
<protein>
    <recommendedName>
        <fullName evidence="3">DNA methylase N-4/N-6 domain-containing protein</fullName>
    </recommendedName>
</protein>
<dbReference type="GO" id="GO:0003677">
    <property type="term" value="F:DNA binding"/>
    <property type="evidence" value="ECO:0007669"/>
    <property type="project" value="InterPro"/>
</dbReference>
<dbReference type="Pfam" id="PF01555">
    <property type="entry name" value="N6_N4_Mtase"/>
    <property type="match status" value="1"/>
</dbReference>
<dbReference type="GO" id="GO:0008170">
    <property type="term" value="F:N-methyltransferase activity"/>
    <property type="evidence" value="ECO:0007669"/>
    <property type="project" value="InterPro"/>
</dbReference>
<keyword evidence="1" id="KW-0489">Methyltransferase</keyword>
<sequence>IVCGAFPAATREWPDEKINLVMFSPPYWGLRNYGENVNAVWGGDLGCEHEWGKVIKHRTAGGPQVPQTKWQANVSVANAQRDVESGFCSKCGAWYGQLGLEPTYQMYIEHMVEVGREVKRILRKDGSWYLNLGDTYFGDSPVRNQSNEKWERVFTGQDGRRSAESQGPKAKCKLLVPYRVALALIDDGWICRNDITWYKPNAMPSSAKDRLTCQTECVFHFVKSRKYYYDLDAIREPHQTPLHNPGNKMHVGSNVNPKHGEDGHLLEPNRIWGTPLGKNPRDVVGHFPYSKKAGSGSFNLRVRDVKRGKFGTTAQEGKLRASEKEIESYGYPETNEGYVHPLGKNPGDVIQFDSWLDILEERAKAGGAQREAYEFYKKWKELNPNGTYEEFYESVSSQKLSKYQTMKWQTGISNRWTAWGNYASYLHLPNPRGTNPGDFWSITTKPSNEYWCPSCKDFVKQKEMKCVRCGMKVMAHFAVYPEELCIKP</sequence>
<gene>
    <name evidence="4" type="ORF">S06H3_04690</name>
</gene>
<feature type="domain" description="DNA methylase N-4/N-6" evidence="3">
    <location>
        <begin position="18"/>
        <end position="240"/>
    </location>
</feature>
<dbReference type="AlphaFoldDB" id="X1LXL4"/>
<comment type="caution">
    <text evidence="4">The sequence shown here is derived from an EMBL/GenBank/DDBJ whole genome shotgun (WGS) entry which is preliminary data.</text>
</comment>
<keyword evidence="2" id="KW-0808">Transferase</keyword>
<dbReference type="SUPFAM" id="SSF53335">
    <property type="entry name" value="S-adenosyl-L-methionine-dependent methyltransferases"/>
    <property type="match status" value="1"/>
</dbReference>
<reference evidence="4" key="1">
    <citation type="journal article" date="2014" name="Front. Microbiol.">
        <title>High frequency of phylogenetically diverse reductive dehalogenase-homologous genes in deep subseafloor sedimentary metagenomes.</title>
        <authorList>
            <person name="Kawai M."/>
            <person name="Futagami T."/>
            <person name="Toyoda A."/>
            <person name="Takaki Y."/>
            <person name="Nishi S."/>
            <person name="Hori S."/>
            <person name="Arai W."/>
            <person name="Tsubouchi T."/>
            <person name="Morono Y."/>
            <person name="Uchiyama I."/>
            <person name="Ito T."/>
            <person name="Fujiyama A."/>
            <person name="Inagaki F."/>
            <person name="Takami H."/>
        </authorList>
    </citation>
    <scope>NUCLEOTIDE SEQUENCE</scope>
    <source>
        <strain evidence="4">Expedition CK06-06</strain>
    </source>
</reference>
<name>X1LXL4_9ZZZZ</name>
<accession>X1LXL4</accession>
<proteinExistence type="predicted"/>
<dbReference type="GO" id="GO:0032259">
    <property type="term" value="P:methylation"/>
    <property type="evidence" value="ECO:0007669"/>
    <property type="project" value="UniProtKB-KW"/>
</dbReference>
<evidence type="ECO:0000256" key="1">
    <source>
        <dbReference type="ARBA" id="ARBA00022603"/>
    </source>
</evidence>
<evidence type="ECO:0000259" key="3">
    <source>
        <dbReference type="Pfam" id="PF01555"/>
    </source>
</evidence>
<dbReference type="Gene3D" id="3.40.50.150">
    <property type="entry name" value="Vaccinia Virus protein VP39"/>
    <property type="match status" value="1"/>
</dbReference>
<feature type="non-terminal residue" evidence="4">
    <location>
        <position position="1"/>
    </location>
</feature>
<organism evidence="4">
    <name type="scientific">marine sediment metagenome</name>
    <dbReference type="NCBI Taxonomy" id="412755"/>
    <lineage>
        <taxon>unclassified sequences</taxon>
        <taxon>metagenomes</taxon>
        <taxon>ecological metagenomes</taxon>
    </lineage>
</organism>
<evidence type="ECO:0000313" key="4">
    <source>
        <dbReference type="EMBL" id="GAH98873.1"/>
    </source>
</evidence>
<evidence type="ECO:0000256" key="2">
    <source>
        <dbReference type="ARBA" id="ARBA00022679"/>
    </source>
</evidence>